<evidence type="ECO:0000256" key="1">
    <source>
        <dbReference type="ARBA" id="ARBA00004651"/>
    </source>
</evidence>
<feature type="transmembrane region" description="Helical" evidence="7">
    <location>
        <begin position="286"/>
        <end position="306"/>
    </location>
</feature>
<evidence type="ECO:0000256" key="6">
    <source>
        <dbReference type="ARBA" id="ARBA00023136"/>
    </source>
</evidence>
<dbReference type="AlphaFoldDB" id="A0A3N1MEI8"/>
<organism evidence="9 10">
    <name type="scientific">Stella humosa</name>
    <dbReference type="NCBI Taxonomy" id="94"/>
    <lineage>
        <taxon>Bacteria</taxon>
        <taxon>Pseudomonadati</taxon>
        <taxon>Pseudomonadota</taxon>
        <taxon>Alphaproteobacteria</taxon>
        <taxon>Rhodospirillales</taxon>
        <taxon>Stellaceae</taxon>
        <taxon>Stella</taxon>
    </lineage>
</organism>
<comment type="similarity">
    <text evidence="7">Belongs to the binding-protein-dependent transport system permease family.</text>
</comment>
<name>A0A3N1MEI8_9PROT</name>
<evidence type="ECO:0000256" key="3">
    <source>
        <dbReference type="ARBA" id="ARBA00022475"/>
    </source>
</evidence>
<dbReference type="SUPFAM" id="SSF161098">
    <property type="entry name" value="MetI-like"/>
    <property type="match status" value="1"/>
</dbReference>
<evidence type="ECO:0000313" key="9">
    <source>
        <dbReference type="EMBL" id="ROP99585.1"/>
    </source>
</evidence>
<dbReference type="Pfam" id="PF00528">
    <property type="entry name" value="BPD_transp_1"/>
    <property type="match status" value="1"/>
</dbReference>
<accession>A0A3N1MEI8</accession>
<evidence type="ECO:0000256" key="2">
    <source>
        <dbReference type="ARBA" id="ARBA00022448"/>
    </source>
</evidence>
<dbReference type="GO" id="GO:0005886">
    <property type="term" value="C:plasma membrane"/>
    <property type="evidence" value="ECO:0007669"/>
    <property type="project" value="UniProtKB-SubCell"/>
</dbReference>
<evidence type="ECO:0000256" key="4">
    <source>
        <dbReference type="ARBA" id="ARBA00022692"/>
    </source>
</evidence>
<dbReference type="EMBL" id="RJKX01000013">
    <property type="protein sequence ID" value="ROP99585.1"/>
    <property type="molecule type" value="Genomic_DNA"/>
</dbReference>
<evidence type="ECO:0000259" key="8">
    <source>
        <dbReference type="PROSITE" id="PS50928"/>
    </source>
</evidence>
<comment type="caution">
    <text evidence="9">The sequence shown here is derived from an EMBL/GenBank/DDBJ whole genome shotgun (WGS) entry which is preliminary data.</text>
</comment>
<dbReference type="InterPro" id="IPR035906">
    <property type="entry name" value="MetI-like_sf"/>
</dbReference>
<dbReference type="CDD" id="cd06261">
    <property type="entry name" value="TM_PBP2"/>
    <property type="match status" value="1"/>
</dbReference>
<feature type="transmembrane region" description="Helical" evidence="7">
    <location>
        <begin position="176"/>
        <end position="201"/>
    </location>
</feature>
<keyword evidence="10" id="KW-1185">Reference proteome</keyword>
<keyword evidence="3" id="KW-1003">Cell membrane</keyword>
<dbReference type="InterPro" id="IPR051393">
    <property type="entry name" value="ABC_transporter_permease"/>
</dbReference>
<evidence type="ECO:0000313" key="10">
    <source>
        <dbReference type="Proteomes" id="UP000278222"/>
    </source>
</evidence>
<evidence type="ECO:0000256" key="5">
    <source>
        <dbReference type="ARBA" id="ARBA00022989"/>
    </source>
</evidence>
<dbReference type="Gene3D" id="1.10.3720.10">
    <property type="entry name" value="MetI-like"/>
    <property type="match status" value="1"/>
</dbReference>
<dbReference type="RefSeq" id="WP_123688959.1">
    <property type="nucleotide sequence ID" value="NZ_AP019700.1"/>
</dbReference>
<protein>
    <submittedName>
        <fullName evidence="9">Carbohydrate ABC transporter membrane protein 1 (CUT1 family)</fullName>
    </submittedName>
</protein>
<feature type="transmembrane region" description="Helical" evidence="7">
    <location>
        <begin position="89"/>
        <end position="114"/>
    </location>
</feature>
<proteinExistence type="inferred from homology"/>
<dbReference type="InterPro" id="IPR000515">
    <property type="entry name" value="MetI-like"/>
</dbReference>
<dbReference type="OrthoDB" id="9773727at2"/>
<keyword evidence="2 7" id="KW-0813">Transport</keyword>
<dbReference type="PANTHER" id="PTHR30193">
    <property type="entry name" value="ABC TRANSPORTER PERMEASE PROTEIN"/>
    <property type="match status" value="1"/>
</dbReference>
<feature type="transmembrane region" description="Helical" evidence="7">
    <location>
        <begin position="26"/>
        <end position="47"/>
    </location>
</feature>
<dbReference type="Proteomes" id="UP000278222">
    <property type="component" value="Unassembled WGS sequence"/>
</dbReference>
<dbReference type="GO" id="GO:0055085">
    <property type="term" value="P:transmembrane transport"/>
    <property type="evidence" value="ECO:0007669"/>
    <property type="project" value="InterPro"/>
</dbReference>
<evidence type="ECO:0000256" key="7">
    <source>
        <dbReference type="RuleBase" id="RU363032"/>
    </source>
</evidence>
<dbReference type="PROSITE" id="PS50928">
    <property type="entry name" value="ABC_TM1"/>
    <property type="match status" value="1"/>
</dbReference>
<dbReference type="PANTHER" id="PTHR30193:SF37">
    <property type="entry name" value="INNER MEMBRANE ABC TRANSPORTER PERMEASE PROTEIN YCJO"/>
    <property type="match status" value="1"/>
</dbReference>
<keyword evidence="4 7" id="KW-0812">Transmembrane</keyword>
<keyword evidence="6 7" id="KW-0472">Membrane</keyword>
<feature type="transmembrane region" description="Helical" evidence="7">
    <location>
        <begin position="126"/>
        <end position="146"/>
    </location>
</feature>
<sequence length="313" mass="33804">MVTLSAEPAAIPRRRPRLGRQARTRLLLILLMLPAILCTAVLVAWPIGKLIQISFYELRLAELMRPIVKPWTLANYEAATGHPGFLPSLMATAIFVFVGTALALVIGLATALLLDLKLTGSSLVEILVVSPWSVAPAIASLIWMFLLNDQFGLVNYLLLASGLVSSPVAFLTSPDVAIWAVTFATAWKAYPFFTIMMLAGLQSIPHSQYEAAMMDGAGRARRFLAITLPGLRGFLRVTVFLGLLSAFRNVESVLVMTGGGPARSTETLAVRVYTETFQFLSPGRGAALGVLTLIVAVATTLAFLYATRKRADI</sequence>
<keyword evidence="5 7" id="KW-1133">Transmembrane helix</keyword>
<feature type="domain" description="ABC transmembrane type-1" evidence="8">
    <location>
        <begin position="89"/>
        <end position="303"/>
    </location>
</feature>
<comment type="subcellular location">
    <subcellularLocation>
        <location evidence="1 7">Cell membrane</location>
        <topology evidence="1 7">Multi-pass membrane protein</topology>
    </subcellularLocation>
</comment>
<feature type="transmembrane region" description="Helical" evidence="7">
    <location>
        <begin position="222"/>
        <end position="247"/>
    </location>
</feature>
<reference evidence="9 10" key="1">
    <citation type="submission" date="2018-11" db="EMBL/GenBank/DDBJ databases">
        <title>Genomic Encyclopedia of Type Strains, Phase IV (KMG-IV): sequencing the most valuable type-strain genomes for metagenomic binning, comparative biology and taxonomic classification.</title>
        <authorList>
            <person name="Goeker M."/>
        </authorList>
    </citation>
    <scope>NUCLEOTIDE SEQUENCE [LARGE SCALE GENOMIC DNA]</scope>
    <source>
        <strain evidence="9 10">DSM 5900</strain>
    </source>
</reference>
<gene>
    <name evidence="9" type="ORF">EDC65_1369</name>
</gene>